<dbReference type="PANTHER" id="PTHR47966">
    <property type="entry name" value="BETA-SITE APP-CLEAVING ENZYME, ISOFORM A-RELATED"/>
    <property type="match status" value="1"/>
</dbReference>
<dbReference type="InterPro" id="IPR021109">
    <property type="entry name" value="Peptidase_aspartic_dom_sf"/>
</dbReference>
<keyword evidence="5 7" id="KW-0378">Hydrolase</keyword>
<feature type="region of interest" description="Disordered" evidence="8">
    <location>
        <begin position="444"/>
        <end position="478"/>
    </location>
</feature>
<proteinExistence type="inferred from homology"/>
<dbReference type="AlphaFoldDB" id="W9CF30"/>
<accession>W9CF30</accession>
<evidence type="ECO:0000256" key="2">
    <source>
        <dbReference type="ARBA" id="ARBA00022670"/>
    </source>
</evidence>
<keyword evidence="4 7" id="KW-0064">Aspartyl protease</keyword>
<name>W9CF30_SCLBF</name>
<feature type="chain" id="PRO_5004919005" description="Peptidase A1 domain-containing protein" evidence="10">
    <location>
        <begin position="20"/>
        <end position="526"/>
    </location>
</feature>
<dbReference type="PROSITE" id="PS51767">
    <property type="entry name" value="PEPTIDASE_A1"/>
    <property type="match status" value="1"/>
</dbReference>
<evidence type="ECO:0000256" key="7">
    <source>
        <dbReference type="RuleBase" id="RU000454"/>
    </source>
</evidence>
<dbReference type="HOGENOM" id="CLU_013253_9_3_1"/>
<dbReference type="CDD" id="cd05474">
    <property type="entry name" value="SAP_like"/>
    <property type="match status" value="1"/>
</dbReference>
<keyword evidence="9" id="KW-1133">Transmembrane helix</keyword>
<sequence length="526" mass="55421">MASLLFHTIIFLLLTLTFAQVRIPITRKTHLSHPALNRHLSSRASVSVSLVNNITQASYVISVKIGTPPQDIDLIIDTGSSDTWLIAATAESCTASELQEYNWTDESTCNTPYYPNASSSINLDVTNDTFNIQYLDGSESQGSYIADTFHLGDVTVHSLQMGLAYITDIQTGIFGVGYTVGVASDAVYPNIIEDLISQNLISTRAYSLYLDSYDSPTGSILFGAIDTSKFTGNLVAMDIIPAPFWNGSLLYSSFDIELVGLGITDQEGSTTNFATSPEVVTLDSGTTITYLPPALTNTIYKYFNAYDDTMSTSNVYIPCSLLTTSSSLTINYLFSSSFVSATIKVPLSELIFPLTNPIYALTPGSTLPALPFSGEACGFGVQPGSEGSYLLGDTFLRSAYVVYDLENNEIGLAQANFDASNTSSSSSGGDESIVELKAGETGVPLLGGDDGSSSSSTSLLEPMSTATGGSKNSGTGIQTATATGTAIATQTGKSGGSVPMARSLDPRTLGFIVLVGLIAGGAMVMI</sequence>
<feature type="signal peptide" evidence="10">
    <location>
        <begin position="1"/>
        <end position="19"/>
    </location>
</feature>
<dbReference type="EMBL" id="AYSA01000244">
    <property type="protein sequence ID" value="ESZ94471.1"/>
    <property type="molecule type" value="Genomic_DNA"/>
</dbReference>
<feature type="active site" evidence="6">
    <location>
        <position position="77"/>
    </location>
</feature>
<evidence type="ECO:0000256" key="10">
    <source>
        <dbReference type="SAM" id="SignalP"/>
    </source>
</evidence>
<dbReference type="Gene3D" id="2.40.70.10">
    <property type="entry name" value="Acid Proteases"/>
    <property type="match status" value="2"/>
</dbReference>
<evidence type="ECO:0000259" key="11">
    <source>
        <dbReference type="PROSITE" id="PS51767"/>
    </source>
</evidence>
<dbReference type="SUPFAM" id="SSF50630">
    <property type="entry name" value="Acid proteases"/>
    <property type="match status" value="1"/>
</dbReference>
<keyword evidence="9" id="KW-0472">Membrane</keyword>
<evidence type="ECO:0000313" key="12">
    <source>
        <dbReference type="EMBL" id="ESZ94471.1"/>
    </source>
</evidence>
<dbReference type="InterPro" id="IPR001461">
    <property type="entry name" value="Aspartic_peptidase_A1"/>
</dbReference>
<dbReference type="InterPro" id="IPR033876">
    <property type="entry name" value="SAP-like"/>
</dbReference>
<organism evidence="12 13">
    <name type="scientific">Sclerotinia borealis (strain F-4128)</name>
    <dbReference type="NCBI Taxonomy" id="1432307"/>
    <lineage>
        <taxon>Eukaryota</taxon>
        <taxon>Fungi</taxon>
        <taxon>Dikarya</taxon>
        <taxon>Ascomycota</taxon>
        <taxon>Pezizomycotina</taxon>
        <taxon>Leotiomycetes</taxon>
        <taxon>Helotiales</taxon>
        <taxon>Sclerotiniaceae</taxon>
        <taxon>Sclerotinia</taxon>
    </lineage>
</organism>
<dbReference type="Proteomes" id="UP000019487">
    <property type="component" value="Unassembled WGS sequence"/>
</dbReference>
<evidence type="ECO:0000256" key="8">
    <source>
        <dbReference type="SAM" id="MobiDB-lite"/>
    </source>
</evidence>
<gene>
    <name evidence="12" type="ORF">SBOR_5119</name>
</gene>
<dbReference type="InterPro" id="IPR001969">
    <property type="entry name" value="Aspartic_peptidase_AS"/>
</dbReference>
<comment type="similarity">
    <text evidence="1 7">Belongs to the peptidase A1 family.</text>
</comment>
<evidence type="ECO:0000256" key="4">
    <source>
        <dbReference type="ARBA" id="ARBA00022750"/>
    </source>
</evidence>
<feature type="active site" evidence="6">
    <location>
        <position position="283"/>
    </location>
</feature>
<dbReference type="PRINTS" id="PR00792">
    <property type="entry name" value="PEPSIN"/>
</dbReference>
<feature type="domain" description="Peptidase A1" evidence="11">
    <location>
        <begin position="59"/>
        <end position="413"/>
    </location>
</feature>
<dbReference type="InterPro" id="IPR033121">
    <property type="entry name" value="PEPTIDASE_A1"/>
</dbReference>
<feature type="compositionally biased region" description="Low complexity" evidence="8">
    <location>
        <begin position="451"/>
        <end position="460"/>
    </location>
</feature>
<evidence type="ECO:0000256" key="5">
    <source>
        <dbReference type="ARBA" id="ARBA00022801"/>
    </source>
</evidence>
<comment type="caution">
    <text evidence="12">The sequence shown here is derived from an EMBL/GenBank/DDBJ whole genome shotgun (WGS) entry which is preliminary data.</text>
</comment>
<evidence type="ECO:0000256" key="9">
    <source>
        <dbReference type="SAM" id="Phobius"/>
    </source>
</evidence>
<protein>
    <recommendedName>
        <fullName evidence="11">Peptidase A1 domain-containing protein</fullName>
    </recommendedName>
</protein>
<dbReference type="STRING" id="1432307.W9CF30"/>
<reference evidence="12 13" key="1">
    <citation type="journal article" date="2014" name="Genome Announc.">
        <title>Draft genome sequence of Sclerotinia borealis, a psychrophilic plant pathogenic fungus.</title>
        <authorList>
            <person name="Mardanov A.V."/>
            <person name="Beletsky A.V."/>
            <person name="Kadnikov V.V."/>
            <person name="Ignatov A.N."/>
            <person name="Ravin N.V."/>
        </authorList>
    </citation>
    <scope>NUCLEOTIDE SEQUENCE [LARGE SCALE GENOMIC DNA]</scope>
    <source>
        <strain evidence="13">F-4157</strain>
    </source>
</reference>
<dbReference type="Pfam" id="PF00026">
    <property type="entry name" value="Asp"/>
    <property type="match status" value="1"/>
</dbReference>
<evidence type="ECO:0000313" key="13">
    <source>
        <dbReference type="Proteomes" id="UP000019487"/>
    </source>
</evidence>
<keyword evidence="2 7" id="KW-0645">Protease</keyword>
<dbReference type="GO" id="GO:0006508">
    <property type="term" value="P:proteolysis"/>
    <property type="evidence" value="ECO:0007669"/>
    <property type="project" value="UniProtKB-KW"/>
</dbReference>
<feature type="transmembrane region" description="Helical" evidence="9">
    <location>
        <begin position="508"/>
        <end position="525"/>
    </location>
</feature>
<evidence type="ECO:0000256" key="3">
    <source>
        <dbReference type="ARBA" id="ARBA00022729"/>
    </source>
</evidence>
<keyword evidence="3 10" id="KW-0732">Signal</keyword>
<keyword evidence="9" id="KW-0812">Transmembrane</keyword>
<dbReference type="OrthoDB" id="771136at2759"/>
<dbReference type="PANTHER" id="PTHR47966:SF65">
    <property type="entry name" value="ASPARTIC-TYPE ENDOPEPTIDASE"/>
    <property type="match status" value="1"/>
</dbReference>
<feature type="compositionally biased region" description="Polar residues" evidence="8">
    <location>
        <begin position="464"/>
        <end position="473"/>
    </location>
</feature>
<keyword evidence="13" id="KW-1185">Reference proteome</keyword>
<dbReference type="GO" id="GO:0004190">
    <property type="term" value="F:aspartic-type endopeptidase activity"/>
    <property type="evidence" value="ECO:0007669"/>
    <property type="project" value="UniProtKB-KW"/>
</dbReference>
<evidence type="ECO:0000256" key="6">
    <source>
        <dbReference type="PIRSR" id="PIRSR601461-1"/>
    </source>
</evidence>
<evidence type="ECO:0000256" key="1">
    <source>
        <dbReference type="ARBA" id="ARBA00007447"/>
    </source>
</evidence>
<dbReference type="PROSITE" id="PS00141">
    <property type="entry name" value="ASP_PROTEASE"/>
    <property type="match status" value="2"/>
</dbReference>